<protein>
    <submittedName>
        <fullName evidence="1">Uncharacterized protein</fullName>
    </submittedName>
</protein>
<dbReference type="AlphaFoldDB" id="A0A974BP98"/>
<gene>
    <name evidence="1" type="ORF">XELAEV_18000096mg</name>
</gene>
<accession>A0A974BP98</accession>
<organism evidence="1">
    <name type="scientific">Xenopus laevis</name>
    <name type="common">African clawed frog</name>
    <dbReference type="NCBI Taxonomy" id="8355"/>
    <lineage>
        <taxon>Eukaryota</taxon>
        <taxon>Metazoa</taxon>
        <taxon>Chordata</taxon>
        <taxon>Craniata</taxon>
        <taxon>Vertebrata</taxon>
        <taxon>Euteleostomi</taxon>
        <taxon>Amphibia</taxon>
        <taxon>Batrachia</taxon>
        <taxon>Anura</taxon>
        <taxon>Pipoidea</taxon>
        <taxon>Pipidae</taxon>
        <taxon>Xenopodinae</taxon>
        <taxon>Xenopus</taxon>
        <taxon>Xenopus</taxon>
    </lineage>
</organism>
<evidence type="ECO:0000313" key="1">
    <source>
        <dbReference type="EMBL" id="OCT55688.1"/>
    </source>
</evidence>
<name>A0A974BP98_XENLA</name>
<dbReference type="Proteomes" id="UP000694892">
    <property type="component" value="Unassembled WGS sequence"/>
</dbReference>
<dbReference type="EMBL" id="KV477201">
    <property type="protein sequence ID" value="OCT55688.1"/>
    <property type="molecule type" value="Genomic_DNA"/>
</dbReference>
<sequence length="86" mass="9460">MAVVLSGLQLESQQLLDISPFKIPAEEWDAVASGNTGTSECSEILLFFNGHLNTKRTSYIQHYLNIIEPQGVAVLQGSAAFSYRMI</sequence>
<proteinExistence type="predicted"/>
<reference evidence="1" key="1">
    <citation type="submission" date="2016-05" db="EMBL/GenBank/DDBJ databases">
        <title>WGS assembly of Xenopus laevis.</title>
        <authorList>
            <person name="Session A."/>
            <person name="Uno Y."/>
            <person name="Kwon T."/>
            <person name="Chapman J."/>
            <person name="Toyoda A."/>
            <person name="Takahashi S."/>
            <person name="Fukui A."/>
            <person name="Hikosaka A."/>
            <person name="Putnam N."/>
            <person name="Stites J."/>
            <person name="Van Heeringen S."/>
            <person name="Quigley I."/>
            <person name="Heinz S."/>
            <person name="Hellsten U."/>
            <person name="Lyons J."/>
            <person name="Suzuki A."/>
            <person name="Kondo M."/>
            <person name="Ogino H."/>
            <person name="Ochi H."/>
            <person name="Bogdanovic O."/>
            <person name="Lister R."/>
            <person name="Georgiou G."/>
            <person name="Paranjpe S."/>
            <person name="Van Kruijsbergen I."/>
            <person name="Mozaffari S."/>
            <person name="Shu S."/>
            <person name="Schmutz J."/>
            <person name="Jenkins J."/>
            <person name="Grimwood J."/>
            <person name="Carlson J."/>
            <person name="Mitros T."/>
            <person name="Simakov O."/>
            <person name="Heald R."/>
            <person name="Miller K."/>
            <person name="Haudenschild C."/>
            <person name="Kuroki Y."/>
            <person name="Tanaka T."/>
            <person name="Michiue T."/>
            <person name="Watanabe M."/>
            <person name="Kinoshita T."/>
            <person name="Ohta Y."/>
            <person name="Mawaribuchi S."/>
            <person name="Suzuki Y."/>
            <person name="Haramoto Y."/>
            <person name="Yamamoto T."/>
            <person name="Takagi C."/>
            <person name="Kitzman J."/>
            <person name="Shendure J."/>
            <person name="Nakayama T."/>
            <person name="Izutsu Y."/>
            <person name="Robert J."/>
            <person name="Dichmann D."/>
            <person name="Flajnik M."/>
            <person name="Houston D."/>
            <person name="Marcotte E."/>
            <person name="Wallingford J."/>
            <person name="Ito Y."/>
            <person name="Asashima M."/>
            <person name="Ueno N."/>
            <person name="Matsuda Y."/>
            <person name="Jan Veenstra G."/>
            <person name="Fujiyama A."/>
            <person name="Harland R."/>
            <person name="Taira M."/>
            <person name="Rokhsar D.S."/>
        </authorList>
    </citation>
    <scope>NUCLEOTIDE SEQUENCE</scope>
    <source>
        <strain evidence="1">J</strain>
        <tissue evidence="1">Blood</tissue>
    </source>
</reference>